<dbReference type="EMBL" id="AP014648">
    <property type="protein sequence ID" value="BAQ17985.1"/>
    <property type="molecule type" value="Genomic_DNA"/>
</dbReference>
<evidence type="ECO:0000313" key="3">
    <source>
        <dbReference type="Proteomes" id="UP000031643"/>
    </source>
</evidence>
<keyword evidence="1" id="KW-0812">Transmembrane</keyword>
<dbReference type="Proteomes" id="UP000031643">
    <property type="component" value="Chromosome"/>
</dbReference>
<accession>A0A0A8K515</accession>
<gene>
    <name evidence="2" type="ORF">GL4_2551</name>
</gene>
<feature type="transmembrane region" description="Helical" evidence="1">
    <location>
        <begin position="20"/>
        <end position="41"/>
    </location>
</feature>
<keyword evidence="1" id="KW-0472">Membrane</keyword>
<dbReference type="KEGG" id="mcg:GL4_2551"/>
<dbReference type="STRING" id="1384459.GL4_2551"/>
<evidence type="ECO:0000313" key="2">
    <source>
        <dbReference type="EMBL" id="BAQ17985.1"/>
    </source>
</evidence>
<reference evidence="2 3" key="1">
    <citation type="submission" date="2014-09" db="EMBL/GenBank/DDBJ databases">
        <title>Genome sequencing of Methyloceanibacter caenitepidi Gela4.</title>
        <authorList>
            <person name="Takeuchi M."/>
            <person name="Susumu S."/>
            <person name="Kamagata Y."/>
            <person name="Oshima K."/>
            <person name="Hattori M."/>
            <person name="Iwasaki W."/>
        </authorList>
    </citation>
    <scope>NUCLEOTIDE SEQUENCE [LARGE SCALE GENOMIC DNA]</scope>
    <source>
        <strain evidence="2 3">Gela4</strain>
    </source>
</reference>
<dbReference type="AlphaFoldDB" id="A0A0A8K515"/>
<protein>
    <submittedName>
        <fullName evidence="2">Uncharacterized protein</fullName>
    </submittedName>
</protein>
<evidence type="ECO:0000256" key="1">
    <source>
        <dbReference type="SAM" id="Phobius"/>
    </source>
</evidence>
<keyword evidence="3" id="KW-1185">Reference proteome</keyword>
<proteinExistence type="predicted"/>
<name>A0A0A8K515_9HYPH</name>
<keyword evidence="1" id="KW-1133">Transmembrane helix</keyword>
<dbReference type="HOGENOM" id="CLU_180727_0_0_5"/>
<organism evidence="2 3">
    <name type="scientific">Methyloceanibacter caenitepidi</name>
    <dbReference type="NCBI Taxonomy" id="1384459"/>
    <lineage>
        <taxon>Bacteria</taxon>
        <taxon>Pseudomonadati</taxon>
        <taxon>Pseudomonadota</taxon>
        <taxon>Alphaproteobacteria</taxon>
        <taxon>Hyphomicrobiales</taxon>
        <taxon>Hyphomicrobiaceae</taxon>
        <taxon>Methyloceanibacter</taxon>
    </lineage>
</organism>
<sequence length="100" mass="11145">MTDMAAGDSSAHWTLDRRVPVALILSIVLQSAGLFMWVGALTSRVSELETKAVRAIDAGDRVISLEAEMREVRRILQRIEAKLEQRPTKEALRSAPSRPF</sequence>